<feature type="coiled-coil region" evidence="1">
    <location>
        <begin position="18"/>
        <end position="59"/>
    </location>
</feature>
<gene>
    <name evidence="2" type="ORF">BDD14_3786</name>
</gene>
<reference evidence="2 3" key="1">
    <citation type="submission" date="2019-02" db="EMBL/GenBank/DDBJ databases">
        <title>Genomic Encyclopedia of Archaeal and Bacterial Type Strains, Phase II (KMG-II): from individual species to whole genera.</title>
        <authorList>
            <person name="Goeker M."/>
        </authorList>
    </citation>
    <scope>NUCLEOTIDE SEQUENCE [LARGE SCALE GENOMIC DNA]</scope>
    <source>
        <strain evidence="2 3">DSM 18101</strain>
    </source>
</reference>
<sequence>MPFVFRLQAILDQRIDLRKQAEDLLKSKEHELAAEKRTLRELEEAVETAAALYRRRRAERSRSGMSLGVPILIQNDSLIGLEMDVQEARSAVLSQQILVDQAVELVDEAKAVLASRRLEEEVLEKYRQKVKTQFEQEESYKEEREQDEIGSVIYLGKRART</sequence>
<keyword evidence="3" id="KW-1185">Reference proteome</keyword>
<evidence type="ECO:0000313" key="2">
    <source>
        <dbReference type="EMBL" id="RZU42233.1"/>
    </source>
</evidence>
<name>A0A4Q7YYG7_9BACT</name>
<dbReference type="InterPro" id="IPR053716">
    <property type="entry name" value="Flag_assembly_chemotaxis_eff"/>
</dbReference>
<organism evidence="2 3">
    <name type="scientific">Edaphobacter modestus</name>
    <dbReference type="NCBI Taxonomy" id="388466"/>
    <lineage>
        <taxon>Bacteria</taxon>
        <taxon>Pseudomonadati</taxon>
        <taxon>Acidobacteriota</taxon>
        <taxon>Terriglobia</taxon>
        <taxon>Terriglobales</taxon>
        <taxon>Acidobacteriaceae</taxon>
        <taxon>Edaphobacter</taxon>
    </lineage>
</organism>
<evidence type="ECO:0000313" key="3">
    <source>
        <dbReference type="Proteomes" id="UP000292958"/>
    </source>
</evidence>
<evidence type="ECO:0000256" key="1">
    <source>
        <dbReference type="SAM" id="Coils"/>
    </source>
</evidence>
<dbReference type="InterPro" id="IPR031869">
    <property type="entry name" value="YscO-like"/>
</dbReference>
<dbReference type="Pfam" id="PF16789">
    <property type="entry name" value="YscO-like"/>
    <property type="match status" value="1"/>
</dbReference>
<dbReference type="EMBL" id="SHKW01000001">
    <property type="protein sequence ID" value="RZU42233.1"/>
    <property type="molecule type" value="Genomic_DNA"/>
</dbReference>
<dbReference type="RefSeq" id="WP_130420020.1">
    <property type="nucleotide sequence ID" value="NZ_SHKW01000001.1"/>
</dbReference>
<dbReference type="OrthoDB" id="2678901at2"/>
<proteinExistence type="predicted"/>
<dbReference type="Proteomes" id="UP000292958">
    <property type="component" value="Unassembled WGS sequence"/>
</dbReference>
<dbReference type="AlphaFoldDB" id="A0A4Q7YYG7"/>
<keyword evidence="1" id="KW-0175">Coiled coil</keyword>
<protein>
    <submittedName>
        <fullName evidence="2">YscO-like protein</fullName>
    </submittedName>
</protein>
<dbReference type="Gene3D" id="1.10.287.1700">
    <property type="match status" value="1"/>
</dbReference>
<accession>A0A4Q7YYG7</accession>
<comment type="caution">
    <text evidence="2">The sequence shown here is derived from an EMBL/GenBank/DDBJ whole genome shotgun (WGS) entry which is preliminary data.</text>
</comment>